<evidence type="ECO:0000313" key="1">
    <source>
        <dbReference type="EMBL" id="GAV73278.1"/>
    </source>
</evidence>
<comment type="caution">
    <text evidence="1">The sequence shown here is derived from an EMBL/GenBank/DDBJ whole genome shotgun (WGS) entry which is preliminary data.</text>
</comment>
<sequence length="161" mass="18517">IIFYTSITSCLPPFTAMEDWNTLAADCVVLSCCCQCLILQILTFVAISLPCKLFRKAKDYIEKRRQKREEQIRPKGRFQEEFVEFHGEEEEFSIEGNGCGCLEEVEMVLKEFSQKGEFAFGSFWGMERTEDSSTSVVAKHDVDFSVVQYEFIEMIGPFSLV</sequence>
<dbReference type="Proteomes" id="UP000187406">
    <property type="component" value="Unassembled WGS sequence"/>
</dbReference>
<dbReference type="PANTHER" id="PTHR33264:SF27">
    <property type="entry name" value="TRANSMEMBRANE PROTEIN"/>
    <property type="match status" value="1"/>
</dbReference>
<name>A0A1Q3BZL1_CEPFO</name>
<protein>
    <submittedName>
        <fullName evidence="1">Uncharacterized protein</fullName>
    </submittedName>
</protein>
<dbReference type="STRING" id="3775.A0A1Q3BZL1"/>
<evidence type="ECO:0000313" key="2">
    <source>
        <dbReference type="Proteomes" id="UP000187406"/>
    </source>
</evidence>
<feature type="non-terminal residue" evidence="1">
    <location>
        <position position="1"/>
    </location>
</feature>
<keyword evidence="2" id="KW-1185">Reference proteome</keyword>
<gene>
    <name evidence="1" type="ORF">CFOL_v3_16764</name>
</gene>
<dbReference type="EMBL" id="BDDD01001093">
    <property type="protein sequence ID" value="GAV73278.1"/>
    <property type="molecule type" value="Genomic_DNA"/>
</dbReference>
<dbReference type="PANTHER" id="PTHR33264">
    <property type="entry name" value="EXPRESSED PROTEIN"/>
    <property type="match status" value="1"/>
</dbReference>
<dbReference type="FunCoup" id="A0A1Q3BZL1">
    <property type="interactions" value="1"/>
</dbReference>
<reference evidence="2" key="1">
    <citation type="submission" date="2016-04" db="EMBL/GenBank/DDBJ databases">
        <title>Cephalotus genome sequencing.</title>
        <authorList>
            <person name="Fukushima K."/>
            <person name="Hasebe M."/>
            <person name="Fang X."/>
        </authorList>
    </citation>
    <scope>NUCLEOTIDE SEQUENCE [LARGE SCALE GENOMIC DNA]</scope>
    <source>
        <strain evidence="2">cv. St1</strain>
    </source>
</reference>
<organism evidence="1 2">
    <name type="scientific">Cephalotus follicularis</name>
    <name type="common">Albany pitcher plant</name>
    <dbReference type="NCBI Taxonomy" id="3775"/>
    <lineage>
        <taxon>Eukaryota</taxon>
        <taxon>Viridiplantae</taxon>
        <taxon>Streptophyta</taxon>
        <taxon>Embryophyta</taxon>
        <taxon>Tracheophyta</taxon>
        <taxon>Spermatophyta</taxon>
        <taxon>Magnoliopsida</taxon>
        <taxon>eudicotyledons</taxon>
        <taxon>Gunneridae</taxon>
        <taxon>Pentapetalae</taxon>
        <taxon>rosids</taxon>
        <taxon>fabids</taxon>
        <taxon>Oxalidales</taxon>
        <taxon>Cephalotaceae</taxon>
        <taxon>Cephalotus</taxon>
    </lineage>
</organism>
<dbReference type="AlphaFoldDB" id="A0A1Q3BZL1"/>
<dbReference type="OrthoDB" id="1914633at2759"/>
<accession>A0A1Q3BZL1</accession>
<proteinExistence type="predicted"/>
<dbReference type="InParanoid" id="A0A1Q3BZL1"/>